<feature type="domain" description="Hflx-type G" evidence="10">
    <location>
        <begin position="203"/>
        <end position="369"/>
    </location>
</feature>
<proteinExistence type="inferred from homology"/>
<dbReference type="GO" id="GO:0046872">
    <property type="term" value="F:metal ion binding"/>
    <property type="evidence" value="ECO:0007669"/>
    <property type="project" value="UniProtKB-KW"/>
</dbReference>
<accession>A0A809R4F4</accession>
<evidence type="ECO:0000256" key="7">
    <source>
        <dbReference type="PIRSR" id="PIRSR006809-1"/>
    </source>
</evidence>
<dbReference type="InterPro" id="IPR030394">
    <property type="entry name" value="G_HFLX_dom"/>
</dbReference>
<dbReference type="InterPro" id="IPR016496">
    <property type="entry name" value="GTPase_HflX"/>
</dbReference>
<keyword evidence="2 8" id="KW-0479">Metal-binding</keyword>
<dbReference type="CDD" id="cd01878">
    <property type="entry name" value="HflX"/>
    <property type="match status" value="1"/>
</dbReference>
<dbReference type="Gene3D" id="3.40.50.300">
    <property type="entry name" value="P-loop containing nucleotide triphosphate hydrolases"/>
    <property type="match status" value="1"/>
</dbReference>
<dbReference type="Pfam" id="PF13167">
    <property type="entry name" value="GTP-bdg_N"/>
    <property type="match status" value="1"/>
</dbReference>
<feature type="binding site" evidence="7">
    <location>
        <begin position="209"/>
        <end position="216"/>
    </location>
    <ligand>
        <name>GTP</name>
        <dbReference type="ChEBI" id="CHEBI:37565"/>
    </ligand>
</feature>
<evidence type="ECO:0000256" key="9">
    <source>
        <dbReference type="SAM" id="Coils"/>
    </source>
</evidence>
<comment type="subcellular location">
    <subcellularLocation>
        <location evidence="6">Cytoplasm</location>
    </subcellularLocation>
    <text evidence="6">May associate with membranes.</text>
</comment>
<dbReference type="Gene3D" id="6.10.250.2860">
    <property type="match status" value="1"/>
</dbReference>
<evidence type="ECO:0000256" key="5">
    <source>
        <dbReference type="ARBA" id="ARBA00023134"/>
    </source>
</evidence>
<dbReference type="Proteomes" id="UP000662873">
    <property type="component" value="Chromosome"/>
</dbReference>
<evidence type="ECO:0000259" key="10">
    <source>
        <dbReference type="PROSITE" id="PS51705"/>
    </source>
</evidence>
<feature type="binding site" evidence="7">
    <location>
        <begin position="256"/>
        <end position="259"/>
    </location>
    <ligand>
        <name>GTP</name>
        <dbReference type="ChEBI" id="CHEBI:37565"/>
    </ligand>
</feature>
<comment type="cofactor">
    <cofactor evidence="8">
        <name>Mg(2+)</name>
        <dbReference type="ChEBI" id="CHEBI:18420"/>
    </cofactor>
</comment>
<dbReference type="InterPro" id="IPR042108">
    <property type="entry name" value="GTPase_HflX_N_sf"/>
</dbReference>
<dbReference type="InterPro" id="IPR032305">
    <property type="entry name" value="GTP-bd_M"/>
</dbReference>
<dbReference type="FunFam" id="3.40.50.11060:FF:000001">
    <property type="entry name" value="GTPase HflX"/>
    <property type="match status" value="1"/>
</dbReference>
<evidence type="ECO:0000256" key="4">
    <source>
        <dbReference type="ARBA" id="ARBA00022842"/>
    </source>
</evidence>
<feature type="binding site" evidence="8">
    <location>
        <position position="216"/>
    </location>
    <ligand>
        <name>Mg(2+)</name>
        <dbReference type="ChEBI" id="CHEBI:18420"/>
    </ligand>
</feature>
<dbReference type="InterPro" id="IPR027417">
    <property type="entry name" value="P-loop_NTPase"/>
</dbReference>
<feature type="binding site" evidence="8">
    <location>
        <position position="236"/>
    </location>
    <ligand>
        <name>Mg(2+)</name>
        <dbReference type="ChEBI" id="CHEBI:18420"/>
    </ligand>
</feature>
<dbReference type="Pfam" id="PF16360">
    <property type="entry name" value="GTP-bdg_M"/>
    <property type="match status" value="1"/>
</dbReference>
<dbReference type="GO" id="GO:0043022">
    <property type="term" value="F:ribosome binding"/>
    <property type="evidence" value="ECO:0007669"/>
    <property type="project" value="TreeGrafter"/>
</dbReference>
<dbReference type="PANTHER" id="PTHR10229">
    <property type="entry name" value="GTP-BINDING PROTEIN HFLX"/>
    <property type="match status" value="1"/>
</dbReference>
<comment type="similarity">
    <text evidence="6">Belongs to the TRAFAC class OBG-HflX-like GTPase superfamily. HflX GTPase family.</text>
</comment>
<comment type="function">
    <text evidence="6">GTPase that associates with the 50S ribosomal subunit and may have a role during protein synthesis or ribosome biogenesis.</text>
</comment>
<feature type="binding site" evidence="7">
    <location>
        <begin position="322"/>
        <end position="325"/>
    </location>
    <ligand>
        <name>GTP</name>
        <dbReference type="ChEBI" id="CHEBI:37565"/>
    </ligand>
</feature>
<evidence type="ECO:0000256" key="8">
    <source>
        <dbReference type="PIRSR" id="PIRSR006809-2"/>
    </source>
</evidence>
<dbReference type="InterPro" id="IPR025121">
    <property type="entry name" value="GTPase_HflX_N"/>
</dbReference>
<evidence type="ECO:0000256" key="1">
    <source>
        <dbReference type="ARBA" id="ARBA00022490"/>
    </source>
</evidence>
<dbReference type="Pfam" id="PF01926">
    <property type="entry name" value="MMR_HSR1"/>
    <property type="match status" value="1"/>
</dbReference>
<dbReference type="EMBL" id="AP021858">
    <property type="protein sequence ID" value="BBO22409.1"/>
    <property type="molecule type" value="Genomic_DNA"/>
</dbReference>
<evidence type="ECO:0000256" key="2">
    <source>
        <dbReference type="ARBA" id="ARBA00022723"/>
    </source>
</evidence>
<gene>
    <name evidence="6" type="primary">hflX</name>
    <name evidence="11" type="ORF">NPRO_00040</name>
</gene>
<comment type="subunit">
    <text evidence="6">Monomer. Associates with the 50S ribosomal subunit.</text>
</comment>
<feature type="binding site" evidence="7">
    <location>
        <begin position="234"/>
        <end position="238"/>
    </location>
    <ligand>
        <name>GTP</name>
        <dbReference type="ChEBI" id="CHEBI:37565"/>
    </ligand>
</feature>
<dbReference type="PROSITE" id="PS51705">
    <property type="entry name" value="G_HFLX"/>
    <property type="match status" value="1"/>
</dbReference>
<dbReference type="PRINTS" id="PR00326">
    <property type="entry name" value="GTP1OBG"/>
</dbReference>
<keyword evidence="1 6" id="KW-0963">Cytoplasm</keyword>
<feature type="binding site" evidence="7">
    <location>
        <begin position="347"/>
        <end position="349"/>
    </location>
    <ligand>
        <name>GTP</name>
        <dbReference type="ChEBI" id="CHEBI:37565"/>
    </ligand>
</feature>
<name>A0A809R4F4_9BACT</name>
<keyword evidence="3 6" id="KW-0547">Nucleotide-binding</keyword>
<dbReference type="HAMAP" id="MF_00900">
    <property type="entry name" value="GTPase_HflX"/>
    <property type="match status" value="1"/>
</dbReference>
<organism evidence="11 12">
    <name type="scientific">Candidatus Nitrosymbiomonas proteolyticus</name>
    <dbReference type="NCBI Taxonomy" id="2608984"/>
    <lineage>
        <taxon>Bacteria</taxon>
        <taxon>Bacillati</taxon>
        <taxon>Armatimonadota</taxon>
        <taxon>Armatimonadota incertae sedis</taxon>
        <taxon>Candidatus Nitrosymbiomonas</taxon>
    </lineage>
</organism>
<evidence type="ECO:0000256" key="3">
    <source>
        <dbReference type="ARBA" id="ARBA00022741"/>
    </source>
</evidence>
<evidence type="ECO:0000313" key="11">
    <source>
        <dbReference type="EMBL" id="BBO22409.1"/>
    </source>
</evidence>
<dbReference type="KEGG" id="npy:NPRO_00040"/>
<dbReference type="GO" id="GO:0005737">
    <property type="term" value="C:cytoplasm"/>
    <property type="evidence" value="ECO:0007669"/>
    <property type="project" value="UniProtKB-SubCell"/>
</dbReference>
<dbReference type="NCBIfam" id="TIGR03156">
    <property type="entry name" value="GTP_HflX"/>
    <property type="match status" value="1"/>
</dbReference>
<protein>
    <recommendedName>
        <fullName evidence="6">GTPase HflX</fullName>
    </recommendedName>
    <alternativeName>
        <fullName evidence="6">GTP-binding protein HflX</fullName>
    </alternativeName>
</protein>
<keyword evidence="4 8" id="KW-0460">Magnesium</keyword>
<keyword evidence="5 6" id="KW-0342">GTP-binding</keyword>
<evidence type="ECO:0000256" key="6">
    <source>
        <dbReference type="HAMAP-Rule" id="MF_00900"/>
    </source>
</evidence>
<dbReference type="AlphaFoldDB" id="A0A809R4F4"/>
<dbReference type="GO" id="GO:0003924">
    <property type="term" value="F:GTPase activity"/>
    <property type="evidence" value="ECO:0007669"/>
    <property type="project" value="UniProtKB-UniRule"/>
</dbReference>
<feature type="coiled-coil region" evidence="9">
    <location>
        <begin position="162"/>
        <end position="189"/>
    </location>
</feature>
<dbReference type="SUPFAM" id="SSF52540">
    <property type="entry name" value="P-loop containing nucleoside triphosphate hydrolases"/>
    <property type="match status" value="1"/>
</dbReference>
<sequence>MAKGTLASTTEPAERCVLVFINDDESEDEVVEAELEGLCEASGAEVVGSLRQRLNRPVASTFIGKGKVEELTVLAKETGADVAIVDGELNAVQTRNLSEALECRVVDRTQLILDIFARRAHTREGLLQVELAQLTYLLPKLMTLYTKFERQKGGIGLRGPGEQKLESDRRLVRERISKLKSELEDVRRVREQQRVGRRKFPFPFASLVGYTSAGKSTLMNRLAGTELLADAMPFATLDPTTRKIDLPEGYSLFLTDTVGFIRNLPTHLIAAFRATLEEVAFADLVIHVVDVSHPGWEMQADTVVETLEELGAADKPILTVFNKIDQLPDRSALRALIAEWPNSVAISALRGEGMADFLDHVLSNVRALLKPISVLIPYSEAHFVQECYDFGRVHQVDYAEEGIKVMAEVVSDLAERLKRYAR</sequence>
<dbReference type="Gene3D" id="3.40.50.11060">
    <property type="entry name" value="GTPase HflX, N-terminal domain"/>
    <property type="match status" value="1"/>
</dbReference>
<dbReference type="PANTHER" id="PTHR10229:SF0">
    <property type="entry name" value="GTP-BINDING PROTEIN 6-RELATED"/>
    <property type="match status" value="1"/>
</dbReference>
<dbReference type="GO" id="GO:0005525">
    <property type="term" value="F:GTP binding"/>
    <property type="evidence" value="ECO:0007669"/>
    <property type="project" value="UniProtKB-UniRule"/>
</dbReference>
<keyword evidence="9" id="KW-0175">Coiled coil</keyword>
<dbReference type="InterPro" id="IPR006073">
    <property type="entry name" value="GTP-bd"/>
</dbReference>
<reference evidence="11" key="1">
    <citation type="journal article" name="DNA Res.">
        <title>The physiological potential of anammox bacteria as revealed by their core genome structure.</title>
        <authorList>
            <person name="Okubo T."/>
            <person name="Toyoda A."/>
            <person name="Fukuhara K."/>
            <person name="Uchiyama I."/>
            <person name="Harigaya Y."/>
            <person name="Kuroiwa M."/>
            <person name="Suzuki T."/>
            <person name="Murakami Y."/>
            <person name="Suwa Y."/>
            <person name="Takami H."/>
        </authorList>
    </citation>
    <scope>NUCLEOTIDE SEQUENCE</scope>
    <source>
        <strain evidence="11">317325-2</strain>
    </source>
</reference>
<dbReference type="PIRSF" id="PIRSF006809">
    <property type="entry name" value="GTP-binding_hflX_prd"/>
    <property type="match status" value="1"/>
</dbReference>
<evidence type="ECO:0000313" key="12">
    <source>
        <dbReference type="Proteomes" id="UP000662873"/>
    </source>
</evidence>